<name>A0A8H6I7T0_9AGAR</name>
<protein>
    <submittedName>
        <fullName evidence="1">Uncharacterized protein</fullName>
    </submittedName>
</protein>
<dbReference type="AlphaFoldDB" id="A0A8H6I7T0"/>
<evidence type="ECO:0000313" key="1">
    <source>
        <dbReference type="EMBL" id="KAF6760483.1"/>
    </source>
</evidence>
<proteinExistence type="predicted"/>
<gene>
    <name evidence="1" type="ORF">DFP72DRAFT_882307</name>
</gene>
<sequence>MVQVTSVRGGGMTRMRIPLPFVLFLFLASFLVMRSCRSHSRTGLSQSLPSSSLQQVSLYALGEPLEIRDRSSRSCCV</sequence>
<dbReference type="Proteomes" id="UP000521943">
    <property type="component" value="Unassembled WGS sequence"/>
</dbReference>
<accession>A0A8H6I7T0</accession>
<organism evidence="1 2">
    <name type="scientific">Ephemerocybe angulata</name>
    <dbReference type="NCBI Taxonomy" id="980116"/>
    <lineage>
        <taxon>Eukaryota</taxon>
        <taxon>Fungi</taxon>
        <taxon>Dikarya</taxon>
        <taxon>Basidiomycota</taxon>
        <taxon>Agaricomycotina</taxon>
        <taxon>Agaricomycetes</taxon>
        <taxon>Agaricomycetidae</taxon>
        <taxon>Agaricales</taxon>
        <taxon>Agaricineae</taxon>
        <taxon>Psathyrellaceae</taxon>
        <taxon>Ephemerocybe</taxon>
    </lineage>
</organism>
<keyword evidence="2" id="KW-1185">Reference proteome</keyword>
<comment type="caution">
    <text evidence="1">The sequence shown here is derived from an EMBL/GenBank/DDBJ whole genome shotgun (WGS) entry which is preliminary data.</text>
</comment>
<evidence type="ECO:0000313" key="2">
    <source>
        <dbReference type="Proteomes" id="UP000521943"/>
    </source>
</evidence>
<dbReference type="EMBL" id="JACGCI010000012">
    <property type="protein sequence ID" value="KAF6760483.1"/>
    <property type="molecule type" value="Genomic_DNA"/>
</dbReference>
<reference evidence="1 2" key="1">
    <citation type="submission" date="2020-07" db="EMBL/GenBank/DDBJ databases">
        <title>Comparative genomics of pyrophilous fungi reveals a link between fire events and developmental genes.</title>
        <authorList>
            <consortium name="DOE Joint Genome Institute"/>
            <person name="Steindorff A.S."/>
            <person name="Carver A."/>
            <person name="Calhoun S."/>
            <person name="Stillman K."/>
            <person name="Liu H."/>
            <person name="Lipzen A."/>
            <person name="Pangilinan J."/>
            <person name="Labutti K."/>
            <person name="Bruns T.D."/>
            <person name="Grigoriev I.V."/>
        </authorList>
    </citation>
    <scope>NUCLEOTIDE SEQUENCE [LARGE SCALE GENOMIC DNA]</scope>
    <source>
        <strain evidence="1 2">CBS 144469</strain>
    </source>
</reference>